<dbReference type="Gramene" id="Zm00001eb270070_T001">
    <property type="protein sequence ID" value="Zm00001eb270070_P001"/>
    <property type="gene ID" value="Zm00001eb270070"/>
</dbReference>
<evidence type="ECO:0000313" key="3">
    <source>
        <dbReference type="Proteomes" id="UP000007305"/>
    </source>
</evidence>
<reference evidence="2" key="2">
    <citation type="submission" date="2019-07" db="EMBL/GenBank/DDBJ databases">
        <authorList>
            <person name="Seetharam A."/>
            <person name="Woodhouse M."/>
            <person name="Cannon E."/>
        </authorList>
    </citation>
    <scope>NUCLEOTIDE SEQUENCE [LARGE SCALE GENOMIC DNA]</scope>
    <source>
        <strain evidence="2">cv. B73</strain>
    </source>
</reference>
<dbReference type="EnsemblPlants" id="Zm00001eb270070_T001">
    <property type="protein sequence ID" value="Zm00001eb270070_P001"/>
    <property type="gene ID" value="Zm00001eb270070"/>
</dbReference>
<dbReference type="AlphaFoldDB" id="A0A804PT62"/>
<name>A0A804PT62_MAIZE</name>
<keyword evidence="3" id="KW-1185">Reference proteome</keyword>
<accession>A0A804PT62</accession>
<dbReference type="Proteomes" id="UP000007305">
    <property type="component" value="Chromosome 6"/>
</dbReference>
<feature type="region of interest" description="Disordered" evidence="1">
    <location>
        <begin position="56"/>
        <end position="94"/>
    </location>
</feature>
<sequence>MTWMCGPQAVLRELKGRRHAGSTTMLGRRHDEIEIASRGWQQMRDSRWLSRRTTWHITSRTRRTRTTSRNPRAAARPPPRGLLSHSILGGLLLK</sequence>
<dbReference type="InParanoid" id="A0A804PT62"/>
<feature type="compositionally biased region" description="Low complexity" evidence="1">
    <location>
        <begin position="67"/>
        <end position="94"/>
    </location>
</feature>
<organism evidence="2 3">
    <name type="scientific">Zea mays</name>
    <name type="common">Maize</name>
    <dbReference type="NCBI Taxonomy" id="4577"/>
    <lineage>
        <taxon>Eukaryota</taxon>
        <taxon>Viridiplantae</taxon>
        <taxon>Streptophyta</taxon>
        <taxon>Embryophyta</taxon>
        <taxon>Tracheophyta</taxon>
        <taxon>Spermatophyta</taxon>
        <taxon>Magnoliopsida</taxon>
        <taxon>Liliopsida</taxon>
        <taxon>Poales</taxon>
        <taxon>Poaceae</taxon>
        <taxon>PACMAD clade</taxon>
        <taxon>Panicoideae</taxon>
        <taxon>Andropogonodae</taxon>
        <taxon>Andropogoneae</taxon>
        <taxon>Tripsacinae</taxon>
        <taxon>Zea</taxon>
    </lineage>
</organism>
<protein>
    <submittedName>
        <fullName evidence="2">Uncharacterized protein</fullName>
    </submittedName>
</protein>
<reference evidence="3" key="1">
    <citation type="journal article" date="2009" name="Science">
        <title>The B73 maize genome: complexity, diversity, and dynamics.</title>
        <authorList>
            <person name="Schnable P.S."/>
            <person name="Ware D."/>
            <person name="Fulton R.S."/>
            <person name="Stein J.C."/>
            <person name="Wei F."/>
            <person name="Pasternak S."/>
            <person name="Liang C."/>
            <person name="Zhang J."/>
            <person name="Fulton L."/>
            <person name="Graves T.A."/>
            <person name="Minx P."/>
            <person name="Reily A.D."/>
            <person name="Courtney L."/>
            <person name="Kruchowski S.S."/>
            <person name="Tomlinson C."/>
            <person name="Strong C."/>
            <person name="Delehaunty K."/>
            <person name="Fronick C."/>
            <person name="Courtney B."/>
            <person name="Rock S.M."/>
            <person name="Belter E."/>
            <person name="Du F."/>
            <person name="Kim K."/>
            <person name="Abbott R.M."/>
            <person name="Cotton M."/>
            <person name="Levy A."/>
            <person name="Marchetto P."/>
            <person name="Ochoa K."/>
            <person name="Jackson S.M."/>
            <person name="Gillam B."/>
            <person name="Chen W."/>
            <person name="Yan L."/>
            <person name="Higginbotham J."/>
            <person name="Cardenas M."/>
            <person name="Waligorski J."/>
            <person name="Applebaum E."/>
            <person name="Phelps L."/>
            <person name="Falcone J."/>
            <person name="Kanchi K."/>
            <person name="Thane T."/>
            <person name="Scimone A."/>
            <person name="Thane N."/>
            <person name="Henke J."/>
            <person name="Wang T."/>
            <person name="Ruppert J."/>
            <person name="Shah N."/>
            <person name="Rotter K."/>
            <person name="Hodges J."/>
            <person name="Ingenthron E."/>
            <person name="Cordes M."/>
            <person name="Kohlberg S."/>
            <person name="Sgro J."/>
            <person name="Delgado B."/>
            <person name="Mead K."/>
            <person name="Chinwalla A."/>
            <person name="Leonard S."/>
            <person name="Crouse K."/>
            <person name="Collura K."/>
            <person name="Kudrna D."/>
            <person name="Currie J."/>
            <person name="He R."/>
            <person name="Angelova A."/>
            <person name="Rajasekar S."/>
            <person name="Mueller T."/>
            <person name="Lomeli R."/>
            <person name="Scara G."/>
            <person name="Ko A."/>
            <person name="Delaney K."/>
            <person name="Wissotski M."/>
            <person name="Lopez G."/>
            <person name="Campos D."/>
            <person name="Braidotti M."/>
            <person name="Ashley E."/>
            <person name="Golser W."/>
            <person name="Kim H."/>
            <person name="Lee S."/>
            <person name="Lin J."/>
            <person name="Dujmic Z."/>
            <person name="Kim W."/>
            <person name="Talag J."/>
            <person name="Zuccolo A."/>
            <person name="Fan C."/>
            <person name="Sebastian A."/>
            <person name="Kramer M."/>
            <person name="Spiegel L."/>
            <person name="Nascimento L."/>
            <person name="Zutavern T."/>
            <person name="Miller B."/>
            <person name="Ambroise C."/>
            <person name="Muller S."/>
            <person name="Spooner W."/>
            <person name="Narechania A."/>
            <person name="Ren L."/>
            <person name="Wei S."/>
            <person name="Kumari S."/>
            <person name="Faga B."/>
            <person name="Levy M.J."/>
            <person name="McMahan L."/>
            <person name="Van Buren P."/>
            <person name="Vaughn M.W."/>
            <person name="Ying K."/>
            <person name="Yeh C.-T."/>
            <person name="Emrich S.J."/>
            <person name="Jia Y."/>
            <person name="Kalyanaraman A."/>
            <person name="Hsia A.-P."/>
            <person name="Barbazuk W.B."/>
            <person name="Baucom R.S."/>
            <person name="Brutnell T.P."/>
            <person name="Carpita N.C."/>
            <person name="Chaparro C."/>
            <person name="Chia J.-M."/>
            <person name="Deragon J.-M."/>
            <person name="Estill J.C."/>
            <person name="Fu Y."/>
            <person name="Jeddeloh J.A."/>
            <person name="Han Y."/>
            <person name="Lee H."/>
            <person name="Li P."/>
            <person name="Lisch D.R."/>
            <person name="Liu S."/>
            <person name="Liu Z."/>
            <person name="Nagel D.H."/>
            <person name="McCann M.C."/>
            <person name="SanMiguel P."/>
            <person name="Myers A.M."/>
            <person name="Nettleton D."/>
            <person name="Nguyen J."/>
            <person name="Penning B.W."/>
            <person name="Ponnala L."/>
            <person name="Schneider K.L."/>
            <person name="Schwartz D.C."/>
            <person name="Sharma A."/>
            <person name="Soderlund C."/>
            <person name="Springer N.M."/>
            <person name="Sun Q."/>
            <person name="Wang H."/>
            <person name="Waterman M."/>
            <person name="Westerman R."/>
            <person name="Wolfgruber T.K."/>
            <person name="Yang L."/>
            <person name="Yu Y."/>
            <person name="Zhang L."/>
            <person name="Zhou S."/>
            <person name="Zhu Q."/>
            <person name="Bennetzen J.L."/>
            <person name="Dawe R.K."/>
            <person name="Jiang J."/>
            <person name="Jiang N."/>
            <person name="Presting G.G."/>
            <person name="Wessler S.R."/>
            <person name="Aluru S."/>
            <person name="Martienssen R.A."/>
            <person name="Clifton S.W."/>
            <person name="McCombie W.R."/>
            <person name="Wing R.A."/>
            <person name="Wilson R.K."/>
        </authorList>
    </citation>
    <scope>NUCLEOTIDE SEQUENCE [LARGE SCALE GENOMIC DNA]</scope>
    <source>
        <strain evidence="3">cv. B73</strain>
    </source>
</reference>
<proteinExistence type="predicted"/>
<evidence type="ECO:0000313" key="2">
    <source>
        <dbReference type="EnsemblPlants" id="Zm00001eb270070_P001"/>
    </source>
</evidence>
<reference evidence="2" key="3">
    <citation type="submission" date="2021-05" db="UniProtKB">
        <authorList>
            <consortium name="EnsemblPlants"/>
        </authorList>
    </citation>
    <scope>IDENTIFICATION</scope>
    <source>
        <strain evidence="2">cv. B73</strain>
    </source>
</reference>
<evidence type="ECO:0000256" key="1">
    <source>
        <dbReference type="SAM" id="MobiDB-lite"/>
    </source>
</evidence>
<feature type="compositionally biased region" description="Basic residues" evidence="1">
    <location>
        <begin position="56"/>
        <end position="66"/>
    </location>
</feature>